<comment type="subunit">
    <text evidence="7">Homohexameric ring arranged as a trimer of dimers.</text>
</comment>
<dbReference type="EMBL" id="QHBU01000070">
    <property type="protein sequence ID" value="PZR82522.1"/>
    <property type="molecule type" value="Genomic_DNA"/>
</dbReference>
<reference evidence="11 12" key="1">
    <citation type="journal article" date="2017" name="Nature">
        <title>Atmospheric trace gases support primary production in Antarctic desert surface soil.</title>
        <authorList>
            <person name="Ji M."/>
            <person name="Greening C."/>
            <person name="Vanwonterghem I."/>
            <person name="Carere C.R."/>
            <person name="Bay S.K."/>
            <person name="Steen J.A."/>
            <person name="Montgomery K."/>
            <person name="Lines T."/>
            <person name="Beardall J."/>
            <person name="van Dorst J."/>
            <person name="Snape I."/>
            <person name="Stott M.B."/>
            <person name="Hugenholtz P."/>
            <person name="Ferrari B.C."/>
        </authorList>
    </citation>
    <scope>NUCLEOTIDE SEQUENCE [LARGE SCALE GENOMIC DNA]</scope>
    <source>
        <strain evidence="11">RRmetagenome_bin12</strain>
    </source>
</reference>
<feature type="binding site" evidence="7">
    <location>
        <begin position="124"/>
        <end position="126"/>
    </location>
    <ligand>
        <name>phosphate</name>
        <dbReference type="ChEBI" id="CHEBI:43474"/>
        <note>substrate</note>
    </ligand>
</feature>
<dbReference type="CDD" id="cd11362">
    <property type="entry name" value="RNase_PH_bact"/>
    <property type="match status" value="1"/>
</dbReference>
<dbReference type="GO" id="GO:0008033">
    <property type="term" value="P:tRNA processing"/>
    <property type="evidence" value="ECO:0007669"/>
    <property type="project" value="UniProtKB-UniRule"/>
</dbReference>
<dbReference type="GO" id="GO:0000049">
    <property type="term" value="F:tRNA binding"/>
    <property type="evidence" value="ECO:0007669"/>
    <property type="project" value="UniProtKB-UniRule"/>
</dbReference>
<comment type="similarity">
    <text evidence="1 7">Belongs to the RNase PH family.</text>
</comment>
<evidence type="ECO:0000256" key="2">
    <source>
        <dbReference type="ARBA" id="ARBA00022552"/>
    </source>
</evidence>
<dbReference type="EMBL" id="JAEKNS010000118">
    <property type="protein sequence ID" value="MBJ7595445.1"/>
    <property type="molecule type" value="Genomic_DNA"/>
</dbReference>
<evidence type="ECO:0000313" key="10">
    <source>
        <dbReference type="EMBL" id="MBJ7595445.1"/>
    </source>
</evidence>
<keyword evidence="6" id="KW-0694">RNA-binding</keyword>
<organism evidence="11 12">
    <name type="scientific">Candidatus Aeolococcus gillhamiae</name>
    <dbReference type="NCBI Taxonomy" id="3127015"/>
    <lineage>
        <taxon>Bacteria</taxon>
        <taxon>Bacillati</taxon>
        <taxon>Candidatus Dormiibacterota</taxon>
        <taxon>Candidatus Dormibacteria</taxon>
        <taxon>Candidatus Aeolococcales</taxon>
        <taxon>Candidatus Aeolococcaceae</taxon>
        <taxon>Candidatus Aeolococcus</taxon>
    </lineage>
</organism>
<dbReference type="NCBIfam" id="TIGR01966">
    <property type="entry name" value="RNasePH"/>
    <property type="match status" value="1"/>
</dbReference>
<dbReference type="PROSITE" id="PS01277">
    <property type="entry name" value="RIBONUCLEASE_PH"/>
    <property type="match status" value="1"/>
</dbReference>
<name>A0A2W5ZAU4_9BACT</name>
<comment type="catalytic activity">
    <reaction evidence="7">
        <text>tRNA(n+1) + phosphate = tRNA(n) + a ribonucleoside 5'-diphosphate</text>
        <dbReference type="Rhea" id="RHEA:10628"/>
        <dbReference type="Rhea" id="RHEA-COMP:17343"/>
        <dbReference type="Rhea" id="RHEA-COMP:17344"/>
        <dbReference type="ChEBI" id="CHEBI:43474"/>
        <dbReference type="ChEBI" id="CHEBI:57930"/>
        <dbReference type="ChEBI" id="CHEBI:173114"/>
        <dbReference type="EC" id="2.7.7.56"/>
    </reaction>
</comment>
<keyword evidence="5 7" id="KW-0548">Nucleotidyltransferase</keyword>
<feature type="domain" description="Exoribonuclease phosphorolytic" evidence="8">
    <location>
        <begin position="10"/>
        <end position="140"/>
    </location>
</feature>
<evidence type="ECO:0000256" key="1">
    <source>
        <dbReference type="ARBA" id="ARBA00006678"/>
    </source>
</evidence>
<keyword evidence="3 7" id="KW-0820">tRNA-binding</keyword>
<dbReference type="InterPro" id="IPR015847">
    <property type="entry name" value="ExoRNase_PH_dom2"/>
</dbReference>
<dbReference type="HAMAP" id="MF_00564">
    <property type="entry name" value="RNase_PH"/>
    <property type="match status" value="1"/>
</dbReference>
<dbReference type="PANTHER" id="PTHR11953">
    <property type="entry name" value="EXOSOME COMPLEX COMPONENT"/>
    <property type="match status" value="1"/>
</dbReference>
<evidence type="ECO:0000313" key="12">
    <source>
        <dbReference type="Proteomes" id="UP000248724"/>
    </source>
</evidence>
<feature type="binding site" evidence="7">
    <location>
        <position position="86"/>
    </location>
    <ligand>
        <name>phosphate</name>
        <dbReference type="ChEBI" id="CHEBI:43474"/>
        <note>substrate</note>
    </ligand>
</feature>
<dbReference type="GO" id="GO:0009022">
    <property type="term" value="F:tRNA nucleotidyltransferase activity"/>
    <property type="evidence" value="ECO:0007669"/>
    <property type="project" value="UniProtKB-UniRule"/>
</dbReference>
<dbReference type="Proteomes" id="UP000606991">
    <property type="component" value="Unassembled WGS sequence"/>
</dbReference>
<dbReference type="SUPFAM" id="SSF55666">
    <property type="entry name" value="Ribonuclease PH domain 2-like"/>
    <property type="match status" value="1"/>
</dbReference>
<dbReference type="Proteomes" id="UP000248724">
    <property type="component" value="Unassembled WGS sequence"/>
</dbReference>
<dbReference type="InterPro" id="IPR001247">
    <property type="entry name" value="ExoRNase_PH_dom1"/>
</dbReference>
<evidence type="ECO:0000256" key="6">
    <source>
        <dbReference type="ARBA" id="ARBA00022884"/>
    </source>
</evidence>
<evidence type="ECO:0000256" key="7">
    <source>
        <dbReference type="HAMAP-Rule" id="MF_00564"/>
    </source>
</evidence>
<keyword evidence="7 10" id="KW-0808">Transferase</keyword>
<dbReference type="InterPro" id="IPR018336">
    <property type="entry name" value="RNase_PH_CS"/>
</dbReference>
<dbReference type="GO" id="GO:0031125">
    <property type="term" value="P:rRNA 3'-end processing"/>
    <property type="evidence" value="ECO:0007669"/>
    <property type="project" value="UniProtKB-ARBA"/>
</dbReference>
<dbReference type="Pfam" id="PF01138">
    <property type="entry name" value="RNase_PH"/>
    <property type="match status" value="1"/>
</dbReference>
<dbReference type="FunFam" id="3.30.230.70:FF:000003">
    <property type="entry name" value="Ribonuclease PH"/>
    <property type="match status" value="1"/>
</dbReference>
<evidence type="ECO:0000259" key="8">
    <source>
        <dbReference type="Pfam" id="PF01138"/>
    </source>
</evidence>
<dbReference type="EC" id="2.7.7.56" evidence="7"/>
<evidence type="ECO:0000256" key="5">
    <source>
        <dbReference type="ARBA" id="ARBA00022695"/>
    </source>
</evidence>
<protein>
    <recommendedName>
        <fullName evidence="7">Ribonuclease PH</fullName>
        <shortName evidence="7">RNase PH</shortName>
        <ecNumber evidence="7">2.7.7.56</ecNumber>
    </recommendedName>
    <alternativeName>
        <fullName evidence="7">tRNA nucleotidyltransferase</fullName>
    </alternativeName>
</protein>
<evidence type="ECO:0000256" key="4">
    <source>
        <dbReference type="ARBA" id="ARBA00022694"/>
    </source>
</evidence>
<dbReference type="AlphaFoldDB" id="A0A2W5ZAU4"/>
<dbReference type="InterPro" id="IPR020568">
    <property type="entry name" value="Ribosomal_Su5_D2-typ_SF"/>
</dbReference>
<dbReference type="PANTHER" id="PTHR11953:SF0">
    <property type="entry name" value="EXOSOME COMPLEX COMPONENT RRP41"/>
    <property type="match status" value="1"/>
</dbReference>
<dbReference type="SUPFAM" id="SSF54211">
    <property type="entry name" value="Ribosomal protein S5 domain 2-like"/>
    <property type="match status" value="1"/>
</dbReference>
<dbReference type="InterPro" id="IPR036345">
    <property type="entry name" value="ExoRNase_PH_dom2_sf"/>
</dbReference>
<dbReference type="Pfam" id="PF03725">
    <property type="entry name" value="RNase_PH_C"/>
    <property type="match status" value="1"/>
</dbReference>
<feature type="domain" description="Exoribonuclease phosphorolytic" evidence="9">
    <location>
        <begin position="159"/>
        <end position="222"/>
    </location>
</feature>
<evidence type="ECO:0000256" key="3">
    <source>
        <dbReference type="ARBA" id="ARBA00022555"/>
    </source>
</evidence>
<accession>A0A2W5ZAU4</accession>
<evidence type="ECO:0000313" key="13">
    <source>
        <dbReference type="Proteomes" id="UP000606991"/>
    </source>
</evidence>
<keyword evidence="2 7" id="KW-0698">rRNA processing</keyword>
<comment type="function">
    <text evidence="7">Phosphorolytic 3'-5' exoribonuclease that plays an important role in tRNA 3'-end maturation. Removes nucleotide residues following the 3'-CCA terminus of tRNAs; can also add nucleotides to the ends of RNA molecules by using nucleoside diphosphates as substrates, but this may not be physiologically important. Probably plays a role in initiation of 16S rRNA degradation (leading to ribosome degradation) during starvation.</text>
</comment>
<dbReference type="InterPro" id="IPR027408">
    <property type="entry name" value="PNPase/RNase_PH_dom_sf"/>
</dbReference>
<comment type="caution">
    <text evidence="11">The sequence shown here is derived from an EMBL/GenBank/DDBJ whole genome shotgun (WGS) entry which is preliminary data.</text>
</comment>
<dbReference type="Gene3D" id="3.30.230.70">
    <property type="entry name" value="GHMP Kinase, N-terminal domain"/>
    <property type="match status" value="1"/>
</dbReference>
<accession>A0A934N048</accession>
<sequence>MRPDGRASDQLRPTTIELGPLPYAEGSALITAGDTRVLCAASVEERVPQFRKGSGRGWVTAEYAMLPRSTMTRSERDGRKGRVDGRVQEIQRLIGRSLRAAVDFARLGERSIFIDCDVLVADGGTRTASITGGYVALALAISKLRAAGLVAEDPLRWQVAAVSAGIVGGEPRLDLNYLEDSAADTDMNCVGSGDGRFIELQGSAEQEPFSRAEMDSLLQLASTGIHRLFEVQSEALARA</sequence>
<reference evidence="11" key="2">
    <citation type="submission" date="2018-05" db="EMBL/GenBank/DDBJ databases">
        <authorList>
            <person name="Ferrari B."/>
        </authorList>
    </citation>
    <scope>NUCLEOTIDE SEQUENCE</scope>
    <source>
        <strain evidence="11">RRmetagenome_bin12</strain>
    </source>
</reference>
<reference evidence="10 13" key="3">
    <citation type="submission" date="2020-10" db="EMBL/GenBank/DDBJ databases">
        <title>Ca. Dormibacterota MAGs.</title>
        <authorList>
            <person name="Montgomery K."/>
        </authorList>
    </citation>
    <scope>NUCLEOTIDE SEQUENCE [LARGE SCALE GENOMIC DNA]</scope>
    <source>
        <strain evidence="10">SC8812_S17_18</strain>
    </source>
</reference>
<dbReference type="InterPro" id="IPR050080">
    <property type="entry name" value="RNase_PH"/>
</dbReference>
<dbReference type="RefSeq" id="WP_337312563.1">
    <property type="nucleotide sequence ID" value="NZ_JAEKNS010000118.1"/>
</dbReference>
<gene>
    <name evidence="7 10" type="primary">rph</name>
    <name evidence="11" type="ORF">DLM65_03780</name>
    <name evidence="10" type="ORF">JF886_11420</name>
</gene>
<evidence type="ECO:0000259" key="9">
    <source>
        <dbReference type="Pfam" id="PF03725"/>
    </source>
</evidence>
<proteinExistence type="inferred from homology"/>
<keyword evidence="4 7" id="KW-0819">tRNA processing</keyword>
<dbReference type="GO" id="GO:0000175">
    <property type="term" value="F:3'-5'-RNA exonuclease activity"/>
    <property type="evidence" value="ECO:0007669"/>
    <property type="project" value="UniProtKB-UniRule"/>
</dbReference>
<dbReference type="GO" id="GO:0016075">
    <property type="term" value="P:rRNA catabolic process"/>
    <property type="evidence" value="ECO:0007669"/>
    <property type="project" value="UniProtKB-UniRule"/>
</dbReference>
<evidence type="ECO:0000313" key="11">
    <source>
        <dbReference type="EMBL" id="PZR82522.1"/>
    </source>
</evidence>
<dbReference type="InterPro" id="IPR002381">
    <property type="entry name" value="RNase_PH_bac-type"/>
</dbReference>